<organism evidence="3 4">
    <name type="scientific">Roseateles chitinivorans</name>
    <dbReference type="NCBI Taxonomy" id="2917965"/>
    <lineage>
        <taxon>Bacteria</taxon>
        <taxon>Pseudomonadati</taxon>
        <taxon>Pseudomonadota</taxon>
        <taxon>Betaproteobacteria</taxon>
        <taxon>Burkholderiales</taxon>
        <taxon>Sphaerotilaceae</taxon>
        <taxon>Roseateles</taxon>
    </lineage>
</organism>
<dbReference type="Proteomes" id="UP000231501">
    <property type="component" value="Unassembled WGS sequence"/>
</dbReference>
<feature type="chain" id="PRO_5013802538" evidence="1">
    <location>
        <begin position="23"/>
        <end position="224"/>
    </location>
</feature>
<reference evidence="3 4" key="1">
    <citation type="submission" date="2017-11" db="EMBL/GenBank/DDBJ databases">
        <title>Draft genome sequence of Mitsuaria sp. HWN-4.</title>
        <authorList>
            <person name="Gundlapally S.R."/>
        </authorList>
    </citation>
    <scope>NUCLEOTIDE SEQUENCE [LARGE SCALE GENOMIC DNA]</scope>
    <source>
        <strain evidence="3 4">HWN-4</strain>
    </source>
</reference>
<protein>
    <submittedName>
        <fullName evidence="3">PEP-CTERM sorting domain-containing protein</fullName>
    </submittedName>
</protein>
<keyword evidence="1" id="KW-0732">Signal</keyword>
<feature type="domain" description="Ice-binding protein C-terminal" evidence="2">
    <location>
        <begin position="198"/>
        <end position="222"/>
    </location>
</feature>
<dbReference type="OrthoDB" id="8565855at2"/>
<evidence type="ECO:0000259" key="2">
    <source>
        <dbReference type="Pfam" id="PF07589"/>
    </source>
</evidence>
<dbReference type="AlphaFoldDB" id="A0A2G9CA46"/>
<evidence type="ECO:0000313" key="4">
    <source>
        <dbReference type="Proteomes" id="UP000231501"/>
    </source>
</evidence>
<proteinExistence type="predicted"/>
<dbReference type="Pfam" id="PF07589">
    <property type="entry name" value="PEP-CTERM"/>
    <property type="match status" value="1"/>
</dbReference>
<feature type="signal peptide" evidence="1">
    <location>
        <begin position="1"/>
        <end position="22"/>
    </location>
</feature>
<accession>A0A2G9CA46</accession>
<evidence type="ECO:0000313" key="3">
    <source>
        <dbReference type="EMBL" id="PIM53283.1"/>
    </source>
</evidence>
<dbReference type="RefSeq" id="WP_099861587.1">
    <property type="nucleotide sequence ID" value="NZ_PEOG01000023.1"/>
</dbReference>
<dbReference type="NCBIfam" id="TIGR02595">
    <property type="entry name" value="PEP_CTERM"/>
    <property type="match status" value="1"/>
</dbReference>
<comment type="caution">
    <text evidence="3">The sequence shown here is derived from an EMBL/GenBank/DDBJ whole genome shotgun (WGS) entry which is preliminary data.</text>
</comment>
<dbReference type="EMBL" id="PEOG01000023">
    <property type="protein sequence ID" value="PIM53283.1"/>
    <property type="molecule type" value="Genomic_DNA"/>
</dbReference>
<keyword evidence="4" id="KW-1185">Reference proteome</keyword>
<sequence length="224" mass="22989">MTLFVRTSIAVAATLFSGLAAATAIGGLVNTGAGLAAGSTDSHYSFSAIGNAAGLTGNGIVSNGSLDPFPSWLANTASSSWLIPGANQNTNYSPTSNSTFTWSLSFDLTGFDASSASFSGQWAADNKGVLLLNGNVISTISSERGYAGWTSFAASSGFLAGVNTLQFVVTDTVDRTYNFTGLRAEFLSSNVNATIAPSVPEPHSYALMLAGLGALGFVARRRRS</sequence>
<dbReference type="InterPro" id="IPR013424">
    <property type="entry name" value="Ice-binding_C"/>
</dbReference>
<name>A0A2G9CA46_9BURK</name>
<evidence type="ECO:0000256" key="1">
    <source>
        <dbReference type="SAM" id="SignalP"/>
    </source>
</evidence>
<gene>
    <name evidence="3" type="ORF">CS062_10400</name>
</gene>